<reference evidence="1 2" key="1">
    <citation type="submission" date="2019-10" db="EMBL/GenBank/DDBJ databases">
        <title>Rudanella paleaurantiibacter sp. nov., isolated from sludge.</title>
        <authorList>
            <person name="Xu S.Q."/>
        </authorList>
    </citation>
    <scope>NUCLEOTIDE SEQUENCE [LARGE SCALE GENOMIC DNA]</scope>
    <source>
        <strain evidence="1 2">HX-22-17</strain>
    </source>
</reference>
<keyword evidence="2" id="KW-1185">Reference proteome</keyword>
<sequence length="129" mass="14365">MKKILILLLIGLLGCRQEEDVRPELLFRTWTQTASGQPVPYPVVVEFRRDGTLLYGPDKRPAWCCSPATFTSTRTIVRFLWPQTPDPQCALVNCALSALTVGVDWQIKKLSTNELVLSSGGQTISFAAR</sequence>
<protein>
    <recommendedName>
        <fullName evidence="3">META domain-containing protein</fullName>
    </recommendedName>
</protein>
<dbReference type="RefSeq" id="WP_152125022.1">
    <property type="nucleotide sequence ID" value="NZ_WELI01000005.1"/>
</dbReference>
<dbReference type="Proteomes" id="UP000488299">
    <property type="component" value="Unassembled WGS sequence"/>
</dbReference>
<evidence type="ECO:0008006" key="3">
    <source>
        <dbReference type="Google" id="ProtNLM"/>
    </source>
</evidence>
<evidence type="ECO:0000313" key="2">
    <source>
        <dbReference type="Proteomes" id="UP000488299"/>
    </source>
</evidence>
<organism evidence="1 2">
    <name type="scientific">Rudanella paleaurantiibacter</name>
    <dbReference type="NCBI Taxonomy" id="2614655"/>
    <lineage>
        <taxon>Bacteria</taxon>
        <taxon>Pseudomonadati</taxon>
        <taxon>Bacteroidota</taxon>
        <taxon>Cytophagia</taxon>
        <taxon>Cytophagales</taxon>
        <taxon>Cytophagaceae</taxon>
        <taxon>Rudanella</taxon>
    </lineage>
</organism>
<gene>
    <name evidence="1" type="ORF">F5984_14935</name>
</gene>
<dbReference type="PROSITE" id="PS51257">
    <property type="entry name" value="PROKAR_LIPOPROTEIN"/>
    <property type="match status" value="1"/>
</dbReference>
<dbReference type="EMBL" id="WELI01000005">
    <property type="protein sequence ID" value="KAB7730439.1"/>
    <property type="molecule type" value="Genomic_DNA"/>
</dbReference>
<evidence type="ECO:0000313" key="1">
    <source>
        <dbReference type="EMBL" id="KAB7730439.1"/>
    </source>
</evidence>
<name>A0A7J5TZ71_9BACT</name>
<accession>A0A7J5TZ71</accession>
<comment type="caution">
    <text evidence="1">The sequence shown here is derived from an EMBL/GenBank/DDBJ whole genome shotgun (WGS) entry which is preliminary data.</text>
</comment>
<dbReference type="AlphaFoldDB" id="A0A7J5TZ71"/>
<proteinExistence type="predicted"/>